<keyword evidence="1" id="KW-0472">Membrane</keyword>
<keyword evidence="1" id="KW-0812">Transmembrane</keyword>
<proteinExistence type="predicted"/>
<reference evidence="2 3" key="1">
    <citation type="submission" date="2015-09" db="EMBL/GenBank/DDBJ databases">
        <authorList>
            <consortium name="Pathogen Informatics"/>
        </authorList>
    </citation>
    <scope>NUCLEOTIDE SEQUENCE [LARGE SCALE GENOMIC DNA]</scope>
    <source>
        <strain evidence="2 3">2789STDY5834939</strain>
    </source>
</reference>
<feature type="transmembrane region" description="Helical" evidence="1">
    <location>
        <begin position="17"/>
        <end position="37"/>
    </location>
</feature>
<keyword evidence="1" id="KW-1133">Transmembrane helix</keyword>
<evidence type="ECO:0000256" key="1">
    <source>
        <dbReference type="SAM" id="Phobius"/>
    </source>
</evidence>
<dbReference type="AlphaFoldDB" id="A0A174SZ93"/>
<accession>A0A174SZ93</accession>
<evidence type="ECO:0000313" key="2">
    <source>
        <dbReference type="EMBL" id="CUQ01621.1"/>
    </source>
</evidence>
<sequence length="97" mass="10935">MTFQVIFKSAFLENVTVIPVFDMVLAMACAFAVRLYIFSSISAAMLRNVLSVLRCDPYRPYYGDNAGDSGSHLQYCIEPWHGGCSVYHAFPYSHQRA</sequence>
<protein>
    <submittedName>
        <fullName evidence="2">Uncharacterized protein</fullName>
    </submittedName>
</protein>
<evidence type="ECO:0000313" key="3">
    <source>
        <dbReference type="Proteomes" id="UP000095765"/>
    </source>
</evidence>
<dbReference type="Proteomes" id="UP000095765">
    <property type="component" value="Unassembled WGS sequence"/>
</dbReference>
<gene>
    <name evidence="2" type="ORF">ERS852551_02769</name>
</gene>
<dbReference type="EMBL" id="CZBE01000021">
    <property type="protein sequence ID" value="CUQ01621.1"/>
    <property type="molecule type" value="Genomic_DNA"/>
</dbReference>
<name>A0A174SZ93_9FIRM</name>
<organism evidence="2 3">
    <name type="scientific">Anaerotruncus colihominis</name>
    <dbReference type="NCBI Taxonomy" id="169435"/>
    <lineage>
        <taxon>Bacteria</taxon>
        <taxon>Bacillati</taxon>
        <taxon>Bacillota</taxon>
        <taxon>Clostridia</taxon>
        <taxon>Eubacteriales</taxon>
        <taxon>Oscillospiraceae</taxon>
        <taxon>Anaerotruncus</taxon>
    </lineage>
</organism>